<dbReference type="EMBL" id="CAFBNF010000026">
    <property type="protein sequence ID" value="CAB4933917.1"/>
    <property type="molecule type" value="Genomic_DNA"/>
</dbReference>
<reference evidence="2" key="1">
    <citation type="submission" date="2020-05" db="EMBL/GenBank/DDBJ databases">
        <authorList>
            <person name="Chiriac C."/>
            <person name="Salcher M."/>
            <person name="Ghai R."/>
            <person name="Kavagutti S V."/>
        </authorList>
    </citation>
    <scope>NUCLEOTIDE SEQUENCE</scope>
</reference>
<evidence type="ECO:0000313" key="2">
    <source>
        <dbReference type="EMBL" id="CAB4933917.1"/>
    </source>
</evidence>
<proteinExistence type="predicted"/>
<sequence>MSALEPGFSPTTTYDVFFDTDPVTFPPAACTRSVAWSRLRVGRVPVITNVKPSSGRSPCSTTCSARLTPAARHFSTISPCQSTENHSLIESAMIPPTPSTAARLSAGASAMTSSDRNSRASDCAAVGPT</sequence>
<name>A0A6J7IUK7_9ZZZZ</name>
<evidence type="ECO:0000256" key="1">
    <source>
        <dbReference type="SAM" id="MobiDB-lite"/>
    </source>
</evidence>
<feature type="region of interest" description="Disordered" evidence="1">
    <location>
        <begin position="97"/>
        <end position="129"/>
    </location>
</feature>
<dbReference type="AlphaFoldDB" id="A0A6J7IUK7"/>
<accession>A0A6J7IUK7</accession>
<organism evidence="2">
    <name type="scientific">freshwater metagenome</name>
    <dbReference type="NCBI Taxonomy" id="449393"/>
    <lineage>
        <taxon>unclassified sequences</taxon>
        <taxon>metagenomes</taxon>
        <taxon>ecological metagenomes</taxon>
    </lineage>
</organism>
<gene>
    <name evidence="2" type="ORF">UFOPK3773_00418</name>
</gene>
<protein>
    <submittedName>
        <fullName evidence="2">Unannotated protein</fullName>
    </submittedName>
</protein>